<comment type="caution">
    <text evidence="3">The sequence shown here is derived from an EMBL/GenBank/DDBJ whole genome shotgun (WGS) entry which is preliminary data.</text>
</comment>
<dbReference type="EMBL" id="MBFE02000007">
    <property type="protein sequence ID" value="MUO42611.1"/>
    <property type="molecule type" value="Genomic_DNA"/>
</dbReference>
<dbReference type="InterPro" id="IPR009061">
    <property type="entry name" value="DNA-bd_dom_put_sf"/>
</dbReference>
<proteinExistence type="predicted"/>
<dbReference type="Proteomes" id="UP000179536">
    <property type="component" value="Unassembled WGS sequence"/>
</dbReference>
<keyword evidence="4" id="KW-1185">Reference proteome</keyword>
<protein>
    <submittedName>
        <fullName evidence="3">Helix-turn-helix domain-containing protein</fullName>
    </submittedName>
</protein>
<evidence type="ECO:0000313" key="3">
    <source>
        <dbReference type="EMBL" id="MUP10580.1"/>
    </source>
</evidence>
<dbReference type="AlphaFoldDB" id="A0ABD6H9Q5"/>
<sequence length="86" mass="9915">MTTIESPVWRLFFLVSRQEGFPVSNDNDTLGIKEIASELGCCEQTVRRYHAKGLIPSHQIGGKYSPIKMSRVDLRNFMKKKMRGKR</sequence>
<evidence type="ECO:0000259" key="1">
    <source>
        <dbReference type="Pfam" id="PF12728"/>
    </source>
</evidence>
<accession>A0ABD6H9Q5</accession>
<name>A0ABD6H9Q5_AGRVI</name>
<gene>
    <name evidence="3" type="ORF">BBK91_011925</name>
    <name evidence="2" type="ORF">BBL17_012535</name>
</gene>
<evidence type="ECO:0000313" key="2">
    <source>
        <dbReference type="EMBL" id="MUO42611.1"/>
    </source>
</evidence>
<feature type="domain" description="Helix-turn-helix" evidence="1">
    <location>
        <begin position="30"/>
        <end position="81"/>
    </location>
</feature>
<reference evidence="4 5" key="1">
    <citation type="submission" date="2019-11" db="EMBL/GenBank/DDBJ databases">
        <title>Whole-genome sequencing of Allorhizobium vitis.</title>
        <authorList>
            <person name="Gan H.M."/>
            <person name="Savka M.A."/>
        </authorList>
    </citation>
    <scope>NUCLEOTIDE SEQUENCE [LARGE SCALE GENOMIC DNA]</scope>
    <source>
        <strain evidence="3 5">RF2/1</strain>
        <strain evidence="2 4">T1/7</strain>
    </source>
</reference>
<organism evidence="3 5">
    <name type="scientific">Agrobacterium vitis</name>
    <name type="common">Rhizobium vitis</name>
    <dbReference type="NCBI Taxonomy" id="373"/>
    <lineage>
        <taxon>Bacteria</taxon>
        <taxon>Pseudomonadati</taxon>
        <taxon>Pseudomonadota</taxon>
        <taxon>Alphaproteobacteria</taxon>
        <taxon>Hyphomicrobiales</taxon>
        <taxon>Rhizobiaceae</taxon>
        <taxon>Rhizobium/Agrobacterium group</taxon>
        <taxon>Agrobacterium</taxon>
    </lineage>
</organism>
<dbReference type="EMBL" id="MBFA02000006">
    <property type="protein sequence ID" value="MUP10580.1"/>
    <property type="molecule type" value="Genomic_DNA"/>
</dbReference>
<dbReference type="InterPro" id="IPR041657">
    <property type="entry name" value="HTH_17"/>
</dbReference>
<evidence type="ECO:0000313" key="4">
    <source>
        <dbReference type="Proteomes" id="UP000179454"/>
    </source>
</evidence>
<dbReference type="Proteomes" id="UP000179454">
    <property type="component" value="Unassembled WGS sequence"/>
</dbReference>
<dbReference type="Pfam" id="PF12728">
    <property type="entry name" value="HTH_17"/>
    <property type="match status" value="1"/>
</dbReference>
<evidence type="ECO:0000313" key="5">
    <source>
        <dbReference type="Proteomes" id="UP000179536"/>
    </source>
</evidence>
<dbReference type="SUPFAM" id="SSF46955">
    <property type="entry name" value="Putative DNA-binding domain"/>
    <property type="match status" value="1"/>
</dbReference>